<dbReference type="AlphaFoldDB" id="A0A6J6BFQ2"/>
<organism evidence="1">
    <name type="scientific">freshwater metagenome</name>
    <dbReference type="NCBI Taxonomy" id="449393"/>
    <lineage>
        <taxon>unclassified sequences</taxon>
        <taxon>metagenomes</taxon>
        <taxon>ecological metagenomes</taxon>
    </lineage>
</organism>
<accession>A0A6J6BFQ2</accession>
<dbReference type="EMBL" id="CAEZSB010000090">
    <property type="protein sequence ID" value="CAB4537239.1"/>
    <property type="molecule type" value="Genomic_DNA"/>
</dbReference>
<protein>
    <submittedName>
        <fullName evidence="1">Unannotated protein</fullName>
    </submittedName>
</protein>
<gene>
    <name evidence="1" type="ORF">UFOPK1395_00859</name>
</gene>
<proteinExistence type="predicted"/>
<sequence>MLNELLYPRRVASWRKIRTHAEWNVETHIDLAIGPTKSATRSFISPAALFVKVIAKI</sequence>
<evidence type="ECO:0000313" key="1">
    <source>
        <dbReference type="EMBL" id="CAB4537239.1"/>
    </source>
</evidence>
<reference evidence="1" key="1">
    <citation type="submission" date="2020-05" db="EMBL/GenBank/DDBJ databases">
        <authorList>
            <person name="Chiriac C."/>
            <person name="Salcher M."/>
            <person name="Ghai R."/>
            <person name="Kavagutti S V."/>
        </authorList>
    </citation>
    <scope>NUCLEOTIDE SEQUENCE</scope>
</reference>
<name>A0A6J6BFQ2_9ZZZZ</name>